<organism evidence="2 3">
    <name type="scientific">Blyttiomyces helicus</name>
    <dbReference type="NCBI Taxonomy" id="388810"/>
    <lineage>
        <taxon>Eukaryota</taxon>
        <taxon>Fungi</taxon>
        <taxon>Fungi incertae sedis</taxon>
        <taxon>Chytridiomycota</taxon>
        <taxon>Chytridiomycota incertae sedis</taxon>
        <taxon>Chytridiomycetes</taxon>
        <taxon>Chytridiomycetes incertae sedis</taxon>
        <taxon>Blyttiomyces</taxon>
    </lineage>
</organism>
<sequence>MSYLKVLPTDENPPLGCRGRHGRYRPPHDSLVLFRPAGRGLRGEGARGPLRRAPCRPSPFLTSNKVAVLVEPREQMNLVPILIHFAGTLADDWGFHVFNSPKTDALLRSSPPLLRMIESGKLVITNVPSDVDMGGGELVSRFLTKPWVP</sequence>
<accession>A0A4P9WC04</accession>
<keyword evidence="3" id="KW-1185">Reference proteome</keyword>
<proteinExistence type="predicted"/>
<dbReference type="OrthoDB" id="10025998at2759"/>
<protein>
    <submittedName>
        <fullName evidence="2">Uncharacterized protein</fullName>
    </submittedName>
</protein>
<evidence type="ECO:0000313" key="3">
    <source>
        <dbReference type="Proteomes" id="UP000269721"/>
    </source>
</evidence>
<reference evidence="3" key="1">
    <citation type="journal article" date="2018" name="Nat. Microbiol.">
        <title>Leveraging single-cell genomics to expand the fungal tree of life.</title>
        <authorList>
            <person name="Ahrendt S.R."/>
            <person name="Quandt C.A."/>
            <person name="Ciobanu D."/>
            <person name="Clum A."/>
            <person name="Salamov A."/>
            <person name="Andreopoulos B."/>
            <person name="Cheng J.F."/>
            <person name="Woyke T."/>
            <person name="Pelin A."/>
            <person name="Henrissat B."/>
            <person name="Reynolds N.K."/>
            <person name="Benny G.L."/>
            <person name="Smith M.E."/>
            <person name="James T.Y."/>
            <person name="Grigoriev I.V."/>
        </authorList>
    </citation>
    <scope>NUCLEOTIDE SEQUENCE [LARGE SCALE GENOMIC DNA]</scope>
</reference>
<dbReference type="AlphaFoldDB" id="A0A4P9WC04"/>
<gene>
    <name evidence="2" type="ORF">BDK51DRAFT_41503</name>
</gene>
<evidence type="ECO:0000256" key="1">
    <source>
        <dbReference type="SAM" id="MobiDB-lite"/>
    </source>
</evidence>
<feature type="region of interest" description="Disordered" evidence="1">
    <location>
        <begin position="1"/>
        <end position="22"/>
    </location>
</feature>
<dbReference type="EMBL" id="KZ997116">
    <property type="protein sequence ID" value="RKO87856.1"/>
    <property type="molecule type" value="Genomic_DNA"/>
</dbReference>
<name>A0A4P9WC04_9FUNG</name>
<evidence type="ECO:0000313" key="2">
    <source>
        <dbReference type="EMBL" id="RKO87856.1"/>
    </source>
</evidence>
<dbReference type="Proteomes" id="UP000269721">
    <property type="component" value="Unassembled WGS sequence"/>
</dbReference>